<comment type="caution">
    <text evidence="2">The sequence shown here is derived from an EMBL/GenBank/DDBJ whole genome shotgun (WGS) entry which is preliminary data.</text>
</comment>
<gene>
    <name evidence="2" type="ORF">C7H79_06930</name>
</gene>
<proteinExistence type="predicted"/>
<reference evidence="2 3" key="1">
    <citation type="submission" date="2018-03" db="EMBL/GenBank/DDBJ databases">
        <title>Draft genome of Nitrosomonas supralitoralis APG5.</title>
        <authorList>
            <person name="Urakawa H."/>
            <person name="Lopez J.V."/>
        </authorList>
    </citation>
    <scope>NUCLEOTIDE SEQUENCE [LARGE SCALE GENOMIC DNA]</scope>
    <source>
        <strain evidence="2 3">APG5</strain>
    </source>
</reference>
<dbReference type="RefSeq" id="WP_106706565.1">
    <property type="nucleotide sequence ID" value="NZ_PXXU01000016.1"/>
</dbReference>
<sequence length="74" mass="8209">MTPLLSALKAWHGIIFSGLGLYTAKNSTVFAILFIRKVSASSAVILVEELSRPIEGLMQIFIDLLYNEVNQINQ</sequence>
<name>A0A2P7NVY5_9PROT</name>
<keyword evidence="3" id="KW-1185">Reference proteome</keyword>
<dbReference type="Proteomes" id="UP000241912">
    <property type="component" value="Unassembled WGS sequence"/>
</dbReference>
<protein>
    <submittedName>
        <fullName evidence="2">Uncharacterized protein</fullName>
    </submittedName>
</protein>
<keyword evidence="1" id="KW-0812">Transmembrane</keyword>
<accession>A0A2P7NVY5</accession>
<evidence type="ECO:0000313" key="3">
    <source>
        <dbReference type="Proteomes" id="UP000241912"/>
    </source>
</evidence>
<dbReference type="EMBL" id="PXXU01000016">
    <property type="protein sequence ID" value="PSJ17632.1"/>
    <property type="molecule type" value="Genomic_DNA"/>
</dbReference>
<keyword evidence="1" id="KW-0472">Membrane</keyword>
<keyword evidence="1" id="KW-1133">Transmembrane helix</keyword>
<feature type="transmembrane region" description="Helical" evidence="1">
    <location>
        <begin position="12"/>
        <end position="35"/>
    </location>
</feature>
<evidence type="ECO:0000256" key="1">
    <source>
        <dbReference type="SAM" id="Phobius"/>
    </source>
</evidence>
<dbReference type="AlphaFoldDB" id="A0A2P7NVY5"/>
<evidence type="ECO:0000313" key="2">
    <source>
        <dbReference type="EMBL" id="PSJ17632.1"/>
    </source>
</evidence>
<organism evidence="2 3">
    <name type="scientific">Nitrosomonas supralitoralis</name>
    <dbReference type="NCBI Taxonomy" id="2116706"/>
    <lineage>
        <taxon>Bacteria</taxon>
        <taxon>Pseudomonadati</taxon>
        <taxon>Pseudomonadota</taxon>
        <taxon>Betaproteobacteria</taxon>
        <taxon>Nitrosomonadales</taxon>
        <taxon>Nitrosomonadaceae</taxon>
        <taxon>Nitrosomonas</taxon>
    </lineage>
</organism>